<evidence type="ECO:0000259" key="3">
    <source>
        <dbReference type="Pfam" id="PF13600"/>
    </source>
</evidence>
<dbReference type="PANTHER" id="PTHR31005:SF8">
    <property type="entry name" value="DUF4139 DOMAIN-CONTAINING PROTEIN"/>
    <property type="match status" value="1"/>
</dbReference>
<name>A0A951U8A0_9CYAN</name>
<accession>A0A951U8A0</accession>
<gene>
    <name evidence="4" type="ORF">KME25_06425</name>
</gene>
<dbReference type="NCBIfam" id="TIGR02231">
    <property type="entry name" value="mucoidy inhibitor MuiA family protein"/>
    <property type="match status" value="1"/>
</dbReference>
<keyword evidence="1" id="KW-0175">Coiled coil</keyword>
<dbReference type="Proteomes" id="UP000753908">
    <property type="component" value="Unassembled WGS sequence"/>
</dbReference>
<feature type="domain" description="DUF4139" evidence="2">
    <location>
        <begin position="202"/>
        <end position="523"/>
    </location>
</feature>
<dbReference type="PANTHER" id="PTHR31005">
    <property type="entry name" value="DUF4139 DOMAIN-CONTAINING PROTEIN"/>
    <property type="match status" value="1"/>
</dbReference>
<dbReference type="InterPro" id="IPR025554">
    <property type="entry name" value="DUF4140"/>
</dbReference>
<feature type="coiled-coil region" evidence="1">
    <location>
        <begin position="72"/>
        <end position="99"/>
    </location>
</feature>
<dbReference type="InterPro" id="IPR037291">
    <property type="entry name" value="DUF4139"/>
</dbReference>
<reference evidence="4" key="2">
    <citation type="journal article" date="2022" name="Microbiol. Resour. Announc.">
        <title>Metagenome Sequencing to Explore Phylogenomics of Terrestrial Cyanobacteria.</title>
        <authorList>
            <person name="Ward R.D."/>
            <person name="Stajich J.E."/>
            <person name="Johansen J.R."/>
            <person name="Huntemann M."/>
            <person name="Clum A."/>
            <person name="Foster B."/>
            <person name="Foster B."/>
            <person name="Roux S."/>
            <person name="Palaniappan K."/>
            <person name="Varghese N."/>
            <person name="Mukherjee S."/>
            <person name="Reddy T.B.K."/>
            <person name="Daum C."/>
            <person name="Copeland A."/>
            <person name="Chen I.A."/>
            <person name="Ivanova N.N."/>
            <person name="Kyrpides N.C."/>
            <person name="Shapiro N."/>
            <person name="Eloe-Fadrosh E.A."/>
            <person name="Pietrasiak N."/>
        </authorList>
    </citation>
    <scope>NUCLEOTIDE SEQUENCE</scope>
    <source>
        <strain evidence="4">CPER-KK1</strain>
    </source>
</reference>
<evidence type="ECO:0000313" key="5">
    <source>
        <dbReference type="Proteomes" id="UP000753908"/>
    </source>
</evidence>
<dbReference type="InterPro" id="IPR011935">
    <property type="entry name" value="CHP02231"/>
</dbReference>
<dbReference type="Pfam" id="PF13600">
    <property type="entry name" value="DUF4140"/>
    <property type="match status" value="1"/>
</dbReference>
<feature type="coiled-coil region" evidence="1">
    <location>
        <begin position="153"/>
        <end position="180"/>
    </location>
</feature>
<evidence type="ECO:0000313" key="4">
    <source>
        <dbReference type="EMBL" id="MBW4544063.1"/>
    </source>
</evidence>
<feature type="domain" description="DUF4140" evidence="3">
    <location>
        <begin position="12"/>
        <end position="109"/>
    </location>
</feature>
<dbReference type="AlphaFoldDB" id="A0A951U8A0"/>
<evidence type="ECO:0000256" key="1">
    <source>
        <dbReference type="SAM" id="Coils"/>
    </source>
</evidence>
<comment type="caution">
    <text evidence="4">The sequence shown here is derived from an EMBL/GenBank/DDBJ whole genome shotgun (WGS) entry which is preliminary data.</text>
</comment>
<organism evidence="4 5">
    <name type="scientific">Symplocastrum torsivum CPER-KK1</name>
    <dbReference type="NCBI Taxonomy" id="450513"/>
    <lineage>
        <taxon>Bacteria</taxon>
        <taxon>Bacillati</taxon>
        <taxon>Cyanobacteriota</taxon>
        <taxon>Cyanophyceae</taxon>
        <taxon>Oscillatoriophycideae</taxon>
        <taxon>Oscillatoriales</taxon>
        <taxon>Microcoleaceae</taxon>
        <taxon>Symplocastrum</taxon>
    </lineage>
</organism>
<evidence type="ECO:0000259" key="2">
    <source>
        <dbReference type="Pfam" id="PF13598"/>
    </source>
</evidence>
<dbReference type="EMBL" id="JAHHIF010000006">
    <property type="protein sequence ID" value="MBW4544063.1"/>
    <property type="molecule type" value="Genomic_DNA"/>
</dbReference>
<protein>
    <submittedName>
        <fullName evidence="4">Mucoidy inhibitor MuiA family protein</fullName>
    </submittedName>
</protein>
<sequence length="533" mass="59573">MSKTVDTRISEVTVYDDQALVTRRGVVQLIGEEKELVITQLPLTLLRESVRVRSLGMAVRLVGVRTARTDATEAVTQEIAQLTEEIGQVEEQKRACQDQLTLYNLQRNFVKSLSTQYLERLTRFQSPEPLNLNEITDLLDFVGQQYNQFSKAIATFEKEQQKLDQKLQALRQQLQSLSTLRPQESFRIIISLEPSTTKEFELEVSYVVRQASWVPLYDLRLNATDEKMNICYLADVKQSSGEDWLDAAFTLSTAKPGLGSLPPKLNPWYIDVQAPSHAGQQANAIAESGNLPPRSLAITMPYPGMTPEPAALRDSELQAAVEQIAESKQGGIVTLKVSSGSIPSDNTAHKTTIFNADYPCRAQYIAMPQVNSLAYLQTTITNPLSGVTLLPGQANIFRGNTFIGTTSLENIAPGQEFKLNLGIDEGLKIDRVLVERQVDKTLIANQKHTTYAYRLVITNLREQTAELALIEQLPVSRNEQIKVSLTRTNPQIQGGEMGRLEWSLTLPPLSKQELYYQFTVEHPLELTIVGLDI</sequence>
<dbReference type="Pfam" id="PF13598">
    <property type="entry name" value="DUF4139"/>
    <property type="match status" value="1"/>
</dbReference>
<reference evidence="4" key="1">
    <citation type="submission" date="2021-05" db="EMBL/GenBank/DDBJ databases">
        <authorList>
            <person name="Pietrasiak N."/>
            <person name="Ward R."/>
            <person name="Stajich J.E."/>
            <person name="Kurbessoian T."/>
        </authorList>
    </citation>
    <scope>NUCLEOTIDE SEQUENCE</scope>
    <source>
        <strain evidence="4">CPER-KK1</strain>
    </source>
</reference>
<proteinExistence type="predicted"/>